<feature type="compositionally biased region" description="Basic and acidic residues" evidence="8">
    <location>
        <begin position="509"/>
        <end position="527"/>
    </location>
</feature>
<evidence type="ECO:0000313" key="11">
    <source>
        <dbReference type="Proteomes" id="UP000827284"/>
    </source>
</evidence>
<reference evidence="10" key="1">
    <citation type="submission" date="2021-11" db="EMBL/GenBank/DDBJ databases">
        <authorList>
            <person name="Herlambang A."/>
            <person name="Guo Y."/>
            <person name="Takashima Y."/>
            <person name="Nishizawa T."/>
        </authorList>
    </citation>
    <scope>NUCLEOTIDE SEQUENCE</scope>
    <source>
        <strain evidence="10">E1425</strain>
    </source>
</reference>
<evidence type="ECO:0000256" key="8">
    <source>
        <dbReference type="SAM" id="MobiDB-lite"/>
    </source>
</evidence>
<feature type="region of interest" description="Disordered" evidence="8">
    <location>
        <begin position="339"/>
        <end position="360"/>
    </location>
</feature>
<dbReference type="GO" id="GO:0005643">
    <property type="term" value="C:nuclear pore"/>
    <property type="evidence" value="ECO:0007669"/>
    <property type="project" value="UniProtKB-SubCell"/>
</dbReference>
<dbReference type="PANTHER" id="PTHR38697:SF1">
    <property type="entry name" value="NUCLEAR PORE COMPLEX PROTEIN SIMILAR TO S. CEREVISIAE NUP2 (EUROFUNG)"/>
    <property type="match status" value="1"/>
</dbReference>
<accession>A0A9P3H781</accession>
<evidence type="ECO:0000256" key="2">
    <source>
        <dbReference type="ARBA" id="ARBA00022448"/>
    </source>
</evidence>
<dbReference type="SMART" id="SM00160">
    <property type="entry name" value="RanBD"/>
    <property type="match status" value="1"/>
</dbReference>
<evidence type="ECO:0000256" key="4">
    <source>
        <dbReference type="ARBA" id="ARBA00022927"/>
    </source>
</evidence>
<feature type="region of interest" description="Disordered" evidence="8">
    <location>
        <begin position="505"/>
        <end position="530"/>
    </location>
</feature>
<evidence type="ECO:0000256" key="5">
    <source>
        <dbReference type="ARBA" id="ARBA00023010"/>
    </source>
</evidence>
<feature type="region of interest" description="Disordered" evidence="8">
    <location>
        <begin position="189"/>
        <end position="217"/>
    </location>
</feature>
<name>A0A9P3H781_9FUNG</name>
<dbReference type="GO" id="GO:0051028">
    <property type="term" value="P:mRNA transport"/>
    <property type="evidence" value="ECO:0007669"/>
    <property type="project" value="UniProtKB-KW"/>
</dbReference>
<sequence length="636" mass="66451">MSKRGNDNQLTKDEYDRDQDDDSSAVMGTFKQASSDEMSRRVIKAPRGRKLGGATGEGAPKPSPFSGFSGFSAPAPSLSSGGMTFGATAASSSTATQSAAPTFSFGVTPVSTTATSQPPSTSGGFSFGSTPAASSATPSSAAPSFSFGITPKPDTNVSTSTATSTAPMFSFGGPTTSFGGFGKSTTTTTSPFTTSFNAKESVTKPAPSSPTISFAPKESVSKATTSTSLFSSATKDSASKPVASAPLFSFGSSTSSTSSNPFAIQKATKKDDASLIDDLNRDLNNDLTELNNKFSEKILKELKKNSHVNLAVLFTQYTSHRRQVKNHYLDLIESASINDSESEKADVTDQSSGSAPKLSFGLPLSEIKENEPAKPKFSGFNFGIDKPLTSASSTSSGAPAFGGFGKTGSAPFSFGAPATSSTSEAPKAPTPGAFSFTLPTAPKETSLFSTPATSSATTTTTSSSFTFTPKPFSFNPPASTPTTSAVTPAPFAGFSVPASQSVANNQAADNEKMPDDTKSELVDSREGEEGEETIFEVKAKLYAFQDGEHKDLGVGQFRINENTETKKRRMIMRTTGTGHLTLNSWVIQGMGPKREKNTVTIFGIENGKPKRFALRVKEEQSAIDVVKELEAAQTAN</sequence>
<dbReference type="Pfam" id="PF08911">
    <property type="entry name" value="NUP50"/>
    <property type="match status" value="1"/>
</dbReference>
<feature type="compositionally biased region" description="Basic and acidic residues" evidence="8">
    <location>
        <begin position="1"/>
        <end position="15"/>
    </location>
</feature>
<feature type="region of interest" description="Disordered" evidence="8">
    <location>
        <begin position="415"/>
        <end position="467"/>
    </location>
</feature>
<evidence type="ECO:0000256" key="6">
    <source>
        <dbReference type="ARBA" id="ARBA00023132"/>
    </source>
</evidence>
<dbReference type="SUPFAM" id="SSF50729">
    <property type="entry name" value="PH domain-like"/>
    <property type="match status" value="1"/>
</dbReference>
<keyword evidence="2" id="KW-0813">Transport</keyword>
<evidence type="ECO:0000256" key="1">
    <source>
        <dbReference type="ARBA" id="ARBA00004567"/>
    </source>
</evidence>
<protein>
    <recommendedName>
        <fullName evidence="9">RanBD1 domain-containing protein</fullName>
    </recommendedName>
</protein>
<feature type="compositionally biased region" description="Low complexity" evidence="8">
    <location>
        <begin position="445"/>
        <end position="467"/>
    </location>
</feature>
<organism evidence="10 11">
    <name type="scientific">Entomortierella parvispora</name>
    <dbReference type="NCBI Taxonomy" id="205924"/>
    <lineage>
        <taxon>Eukaryota</taxon>
        <taxon>Fungi</taxon>
        <taxon>Fungi incertae sedis</taxon>
        <taxon>Mucoromycota</taxon>
        <taxon>Mortierellomycotina</taxon>
        <taxon>Mortierellomycetes</taxon>
        <taxon>Mortierellales</taxon>
        <taxon>Mortierellaceae</taxon>
        <taxon>Entomortierella</taxon>
    </lineage>
</organism>
<dbReference type="CDD" id="cd13170">
    <property type="entry name" value="RanBD_NUP50"/>
    <property type="match status" value="1"/>
</dbReference>
<proteinExistence type="predicted"/>
<dbReference type="InterPro" id="IPR011993">
    <property type="entry name" value="PH-like_dom_sf"/>
</dbReference>
<feature type="compositionally biased region" description="Basic residues" evidence="8">
    <location>
        <begin position="41"/>
        <end position="50"/>
    </location>
</feature>
<feature type="region of interest" description="Disordered" evidence="8">
    <location>
        <begin position="1"/>
        <end position="77"/>
    </location>
</feature>
<dbReference type="InterPro" id="IPR000156">
    <property type="entry name" value="Ran_bind_dom"/>
</dbReference>
<comment type="subcellular location">
    <subcellularLocation>
        <location evidence="1">Nucleus</location>
        <location evidence="1">Nuclear pore complex</location>
    </subcellularLocation>
</comment>
<feature type="region of interest" description="Disordered" evidence="8">
    <location>
        <begin position="108"/>
        <end position="147"/>
    </location>
</feature>
<dbReference type="EMBL" id="BQFW01000005">
    <property type="protein sequence ID" value="GJJ71355.1"/>
    <property type="molecule type" value="Genomic_DNA"/>
</dbReference>
<evidence type="ECO:0000256" key="3">
    <source>
        <dbReference type="ARBA" id="ARBA00022816"/>
    </source>
</evidence>
<dbReference type="Proteomes" id="UP000827284">
    <property type="component" value="Unassembled WGS sequence"/>
</dbReference>
<reference evidence="10" key="2">
    <citation type="journal article" date="2022" name="Microbiol. Resour. Announc.">
        <title>Whole-Genome Sequence of Entomortierella parvispora E1425, a Mucoromycotan Fungus Associated with Burkholderiaceae-Related Endosymbiotic Bacteria.</title>
        <authorList>
            <person name="Herlambang A."/>
            <person name="Guo Y."/>
            <person name="Takashima Y."/>
            <person name="Narisawa K."/>
            <person name="Ohta H."/>
            <person name="Nishizawa T."/>
        </authorList>
    </citation>
    <scope>NUCLEOTIDE SEQUENCE</scope>
    <source>
        <strain evidence="10">E1425</strain>
    </source>
</reference>
<dbReference type="PANTHER" id="PTHR38697">
    <property type="entry name" value="NUCLEAR PORE COMPLEX PROTEIN SIMILAR TO S. CEREVISIAE NUP2 (EUROFUNG)"/>
    <property type="match status" value="1"/>
</dbReference>
<gene>
    <name evidence="10" type="ORF">EMPS_03705</name>
</gene>
<dbReference type="GO" id="GO:0015031">
    <property type="term" value="P:protein transport"/>
    <property type="evidence" value="ECO:0007669"/>
    <property type="project" value="UniProtKB-KW"/>
</dbReference>
<keyword evidence="7" id="KW-0539">Nucleus</keyword>
<evidence type="ECO:0000256" key="7">
    <source>
        <dbReference type="ARBA" id="ARBA00023242"/>
    </source>
</evidence>
<keyword evidence="11" id="KW-1185">Reference proteome</keyword>
<feature type="domain" description="RanBD1" evidence="9">
    <location>
        <begin position="513"/>
        <end position="636"/>
    </location>
</feature>
<dbReference type="InterPro" id="IPR015007">
    <property type="entry name" value="NUP2/50/61"/>
</dbReference>
<keyword evidence="4" id="KW-0653">Protein transport</keyword>
<keyword evidence="6" id="KW-0906">Nuclear pore complex</keyword>
<keyword evidence="5" id="KW-0811">Translocation</keyword>
<dbReference type="InterPro" id="IPR053074">
    <property type="entry name" value="NPC_Nucleoporin"/>
</dbReference>
<feature type="compositionally biased region" description="Low complexity" evidence="8">
    <location>
        <begin position="58"/>
        <end position="77"/>
    </location>
</feature>
<dbReference type="Pfam" id="PF00638">
    <property type="entry name" value="Ran_BP1"/>
    <property type="match status" value="1"/>
</dbReference>
<dbReference type="Gene3D" id="2.30.29.30">
    <property type="entry name" value="Pleckstrin-homology domain (PH domain)/Phosphotyrosine-binding domain (PTB)"/>
    <property type="match status" value="1"/>
</dbReference>
<dbReference type="PROSITE" id="PS50196">
    <property type="entry name" value="RANBD1"/>
    <property type="match status" value="1"/>
</dbReference>
<keyword evidence="3" id="KW-0509">mRNA transport</keyword>
<dbReference type="OrthoDB" id="185618at2759"/>
<evidence type="ECO:0000259" key="9">
    <source>
        <dbReference type="PROSITE" id="PS50196"/>
    </source>
</evidence>
<comment type="caution">
    <text evidence="10">The sequence shown here is derived from an EMBL/GenBank/DDBJ whole genome shotgun (WGS) entry which is preliminary data.</text>
</comment>
<evidence type="ECO:0000313" key="10">
    <source>
        <dbReference type="EMBL" id="GJJ71355.1"/>
    </source>
</evidence>
<dbReference type="AlphaFoldDB" id="A0A9P3H781"/>